<accession>A0A5N5QCT2</accession>
<dbReference type="GO" id="GO:0004497">
    <property type="term" value="F:monooxygenase activity"/>
    <property type="evidence" value="ECO:0007669"/>
    <property type="project" value="UniProtKB-KW"/>
</dbReference>
<evidence type="ECO:0000256" key="1">
    <source>
        <dbReference type="ARBA" id="ARBA00001971"/>
    </source>
</evidence>
<dbReference type="InterPro" id="IPR017972">
    <property type="entry name" value="Cyt_P450_CS"/>
</dbReference>
<keyword evidence="7 9" id="KW-0408">Iron</keyword>
<dbReference type="InterPro" id="IPR050121">
    <property type="entry name" value="Cytochrome_P450_monoxygenase"/>
</dbReference>
<dbReference type="PANTHER" id="PTHR24305:SF166">
    <property type="entry name" value="CYTOCHROME P450 12A4, MITOCHONDRIAL-RELATED"/>
    <property type="match status" value="1"/>
</dbReference>
<name>A0A5N5QCT2_9AGAM</name>
<dbReference type="EMBL" id="SSOP01000251">
    <property type="protein sequence ID" value="KAB5589580.1"/>
    <property type="molecule type" value="Genomic_DNA"/>
</dbReference>
<evidence type="ECO:0000256" key="7">
    <source>
        <dbReference type="ARBA" id="ARBA00023004"/>
    </source>
</evidence>
<keyword evidence="5 9" id="KW-0479">Metal-binding</keyword>
<sequence>MPSLSLPAAVTCLCILAWVADRWRKYRRALALIGNYPGLRLVFGPSSYAGKGHCCVFNLLTVLSSVMGNILPRIRHVSAGNTFFWESKHHIFDRVGSEIYGFAFIFPPTSTLMVADSGAMKHMSYPQISGFRKHPEDYAILNQFGSNLLVTEGEEWKRQRRICAPAFSDASKNNRLVWSTAKEFTNAMVDTWASGKPIFVHDVCEDATTPLALCVIAKAGFGKEVQWGNDSIPEGYRLSFKEALLTVSSNMVVIFIMPNWAWGLRKSWRDVRLACDELKIYLRKMIDARRETKEQGADQVTGQKHDLFNLLIHARDANDKLSEDELIGNIWVFLVAGHETTGHTMAIALGLLALYPEAQDKLVQQIKQLESEHGNIALILSRRATTDTTLTFGHGPNARTIHVPASTHAYMLPTGLHYSPSYWDEPEEFKPDRFMDPHWNRDAFVAFSLGPRACIGRRFAETTLVAGLSVLISKYQISIDESRFKPILGESMTERRTRLIRLSVKLTLTPAAIPLIFTPRT</sequence>
<dbReference type="InterPro" id="IPR036396">
    <property type="entry name" value="Cyt_P450_sf"/>
</dbReference>
<evidence type="ECO:0000256" key="6">
    <source>
        <dbReference type="ARBA" id="ARBA00023002"/>
    </source>
</evidence>
<comment type="similarity">
    <text evidence="3 10">Belongs to the cytochrome P450 family.</text>
</comment>
<dbReference type="PRINTS" id="PR00463">
    <property type="entry name" value="EP450I"/>
</dbReference>
<reference evidence="11 12" key="1">
    <citation type="journal article" date="2019" name="Fungal Biol. Biotechnol.">
        <title>Draft genome sequence of fastidious pathogen Ceratobasidium theobromae, which causes vascular-streak dieback in Theobroma cacao.</title>
        <authorList>
            <person name="Ali S.S."/>
            <person name="Asman A."/>
            <person name="Shao J."/>
            <person name="Firmansyah A.P."/>
            <person name="Susilo A.W."/>
            <person name="Rosmana A."/>
            <person name="McMahon P."/>
            <person name="Junaid M."/>
            <person name="Guest D."/>
            <person name="Kheng T.Y."/>
            <person name="Meinhardt L.W."/>
            <person name="Bailey B.A."/>
        </authorList>
    </citation>
    <scope>NUCLEOTIDE SEQUENCE [LARGE SCALE GENOMIC DNA]</scope>
    <source>
        <strain evidence="11 12">CT2</strain>
    </source>
</reference>
<dbReference type="AlphaFoldDB" id="A0A5N5QCT2"/>
<keyword evidence="12" id="KW-1185">Reference proteome</keyword>
<dbReference type="InterPro" id="IPR002401">
    <property type="entry name" value="Cyt_P450_E_grp-I"/>
</dbReference>
<dbReference type="Proteomes" id="UP000383932">
    <property type="component" value="Unassembled WGS sequence"/>
</dbReference>
<evidence type="ECO:0000256" key="4">
    <source>
        <dbReference type="ARBA" id="ARBA00022617"/>
    </source>
</evidence>
<keyword evidence="8 10" id="KW-0503">Monooxygenase</keyword>
<evidence type="ECO:0000256" key="10">
    <source>
        <dbReference type="RuleBase" id="RU000461"/>
    </source>
</evidence>
<keyword evidence="4 9" id="KW-0349">Heme</keyword>
<dbReference type="SUPFAM" id="SSF48264">
    <property type="entry name" value="Cytochrome P450"/>
    <property type="match status" value="1"/>
</dbReference>
<evidence type="ECO:0000313" key="12">
    <source>
        <dbReference type="Proteomes" id="UP000383932"/>
    </source>
</evidence>
<evidence type="ECO:0000313" key="11">
    <source>
        <dbReference type="EMBL" id="KAB5589580.1"/>
    </source>
</evidence>
<evidence type="ECO:0000256" key="9">
    <source>
        <dbReference type="PIRSR" id="PIRSR602401-1"/>
    </source>
</evidence>
<dbReference type="Pfam" id="PF00067">
    <property type="entry name" value="p450"/>
    <property type="match status" value="2"/>
</dbReference>
<comment type="caution">
    <text evidence="11">The sequence shown here is derived from an EMBL/GenBank/DDBJ whole genome shotgun (WGS) entry which is preliminary data.</text>
</comment>
<evidence type="ECO:0000256" key="5">
    <source>
        <dbReference type="ARBA" id="ARBA00022723"/>
    </source>
</evidence>
<proteinExistence type="inferred from homology"/>
<feature type="binding site" description="axial binding residue" evidence="9">
    <location>
        <position position="454"/>
    </location>
    <ligand>
        <name>heme</name>
        <dbReference type="ChEBI" id="CHEBI:30413"/>
    </ligand>
    <ligandPart>
        <name>Fe</name>
        <dbReference type="ChEBI" id="CHEBI:18248"/>
    </ligandPart>
</feature>
<evidence type="ECO:0000256" key="2">
    <source>
        <dbReference type="ARBA" id="ARBA00005179"/>
    </source>
</evidence>
<gene>
    <name evidence="11" type="ORF">CTheo_6968</name>
</gene>
<protein>
    <submittedName>
        <fullName evidence="11">Cytochrome P450 family protein</fullName>
    </submittedName>
</protein>
<dbReference type="PANTHER" id="PTHR24305">
    <property type="entry name" value="CYTOCHROME P450"/>
    <property type="match status" value="1"/>
</dbReference>
<comment type="cofactor">
    <cofactor evidence="1 9">
        <name>heme</name>
        <dbReference type="ChEBI" id="CHEBI:30413"/>
    </cofactor>
</comment>
<keyword evidence="6 10" id="KW-0560">Oxidoreductase</keyword>
<evidence type="ECO:0000256" key="8">
    <source>
        <dbReference type="ARBA" id="ARBA00023033"/>
    </source>
</evidence>
<dbReference type="GO" id="GO:0005506">
    <property type="term" value="F:iron ion binding"/>
    <property type="evidence" value="ECO:0007669"/>
    <property type="project" value="InterPro"/>
</dbReference>
<dbReference type="OrthoDB" id="1470350at2759"/>
<dbReference type="Gene3D" id="1.10.630.10">
    <property type="entry name" value="Cytochrome P450"/>
    <property type="match status" value="1"/>
</dbReference>
<comment type="pathway">
    <text evidence="2">Secondary metabolite biosynthesis.</text>
</comment>
<dbReference type="PRINTS" id="PR00385">
    <property type="entry name" value="P450"/>
</dbReference>
<organism evidence="11 12">
    <name type="scientific">Ceratobasidium theobromae</name>
    <dbReference type="NCBI Taxonomy" id="1582974"/>
    <lineage>
        <taxon>Eukaryota</taxon>
        <taxon>Fungi</taxon>
        <taxon>Dikarya</taxon>
        <taxon>Basidiomycota</taxon>
        <taxon>Agaricomycotina</taxon>
        <taxon>Agaricomycetes</taxon>
        <taxon>Cantharellales</taxon>
        <taxon>Ceratobasidiaceae</taxon>
        <taxon>Ceratobasidium</taxon>
    </lineage>
</organism>
<dbReference type="PROSITE" id="PS00086">
    <property type="entry name" value="CYTOCHROME_P450"/>
    <property type="match status" value="1"/>
</dbReference>
<dbReference type="GO" id="GO:0020037">
    <property type="term" value="F:heme binding"/>
    <property type="evidence" value="ECO:0007669"/>
    <property type="project" value="InterPro"/>
</dbReference>
<dbReference type="GO" id="GO:0016705">
    <property type="term" value="F:oxidoreductase activity, acting on paired donors, with incorporation or reduction of molecular oxygen"/>
    <property type="evidence" value="ECO:0007669"/>
    <property type="project" value="InterPro"/>
</dbReference>
<dbReference type="InterPro" id="IPR001128">
    <property type="entry name" value="Cyt_P450"/>
</dbReference>
<evidence type="ECO:0000256" key="3">
    <source>
        <dbReference type="ARBA" id="ARBA00010617"/>
    </source>
</evidence>